<evidence type="ECO:0000313" key="2">
    <source>
        <dbReference type="Proteomes" id="UP000722791"/>
    </source>
</evidence>
<dbReference type="EMBL" id="BNCQ01000063">
    <property type="protein sequence ID" value="GIM15218.1"/>
    <property type="molecule type" value="Genomic_DNA"/>
</dbReference>
<reference evidence="1" key="1">
    <citation type="journal article" date="2021" name="Proc. Natl. Acad. Sci. U.S.A.">
        <title>Three genomes in the algal genus Volvox reveal the fate of a haploid sex-determining region after a transition to homothallism.</title>
        <authorList>
            <person name="Yamamoto K."/>
            <person name="Hamaji T."/>
            <person name="Kawai-Toyooka H."/>
            <person name="Matsuzaki R."/>
            <person name="Takahashi F."/>
            <person name="Nishimura Y."/>
            <person name="Kawachi M."/>
            <person name="Noguchi H."/>
            <person name="Minakuchi Y."/>
            <person name="Umen J.G."/>
            <person name="Toyoda A."/>
            <person name="Nozaki H."/>
        </authorList>
    </citation>
    <scope>NUCLEOTIDE SEQUENCE</scope>
    <source>
        <strain evidence="1">NIES-3785</strain>
    </source>
</reference>
<protein>
    <submittedName>
        <fullName evidence="1">Uncharacterized protein</fullName>
    </submittedName>
</protein>
<dbReference type="AlphaFoldDB" id="A0A8J4D072"/>
<organism evidence="1 2">
    <name type="scientific">Volvox reticuliferus</name>
    <dbReference type="NCBI Taxonomy" id="1737510"/>
    <lineage>
        <taxon>Eukaryota</taxon>
        <taxon>Viridiplantae</taxon>
        <taxon>Chlorophyta</taxon>
        <taxon>core chlorophytes</taxon>
        <taxon>Chlorophyceae</taxon>
        <taxon>CS clade</taxon>
        <taxon>Chlamydomonadales</taxon>
        <taxon>Volvocaceae</taxon>
        <taxon>Volvox</taxon>
    </lineage>
</organism>
<name>A0A8J4D072_9CHLO</name>
<proteinExistence type="predicted"/>
<dbReference type="OrthoDB" id="550575at2759"/>
<evidence type="ECO:0000313" key="1">
    <source>
        <dbReference type="EMBL" id="GIM15218.1"/>
    </source>
</evidence>
<accession>A0A8J4D072</accession>
<sequence>MLCRDPVSMADDIGLGELAGLSSTEQVLQDPNLLRYIAIYLTPRGRLTFSTLSRACAASVKVPEFWETISGTVIERTGAVKKVSWSYSEAAQYGNRLGCILRQYGRFCTLLHLANCAWLQVTGLEDLARCSNLVHLDMSGCSGALLRAPT</sequence>
<gene>
    <name evidence="1" type="ORF">Vretimale_18017</name>
</gene>
<dbReference type="SUPFAM" id="SSF52047">
    <property type="entry name" value="RNI-like"/>
    <property type="match status" value="1"/>
</dbReference>
<dbReference type="Proteomes" id="UP000722791">
    <property type="component" value="Unassembled WGS sequence"/>
</dbReference>
<comment type="caution">
    <text evidence="1">The sequence shown here is derived from an EMBL/GenBank/DDBJ whole genome shotgun (WGS) entry which is preliminary data.</text>
</comment>